<sequence>MIDRLQRGSRATSCALIALALALPASALAQSAVELPPVPVDTAEPEPQATLGTTEISGDELKAKQKASGDTADLLKGVPGVSLYSAGGASSLPVIHGLADDRLNVRVNDMPITSSCPNHMNPALSYISPTQVGTIEVLPGVTPVSYGGDSIGGTIKVETPDPKFAAPGEDLLTTGQMFLNYSSNAHAFTTGGDITAATENVSAKYSGSWTRAGDYHRGGDGAPQQTSRYGIQDHAVTVAARKDGDLLEAQVGYQFQPYQGYPNQRMDLTDNESMFGNLRYKGQFGWGRLDASAYLRHVEHEMNFIGAVKSSSTMPMNTESDEFGYNLKGDIPLNQKDTLRVGNEFQRYTLDDWWPPTSNTANGGMSPEDFWNINDGERNRIGTFAEWERKWTPQWTSLLGIRNDTVWMDTSTAKGYSNNNNAGISYLSDAAAFNAQNHAKTDVNFDLTALLKYEHDKSAAYEVGYARKTRSPNLYERYAWSTGSMASTMTTWFGDGNGYVGDINLSPEVAHTLSVSGDWHDPAKKVWGIKVSPYYTYVQDYIDADKMWDYTVPNANWSGYSLYKFANHDAEMFGIDISGNRELWDDLDWGRYVFTGSLSWVRGRNLDTGDNLYNIMPLNARLGVDHKLGGWSNGIEVEAVASKDFVSSNRHENTTPAYALLNLRTAYEWDNLILSAGIDNVFDKRYHLPLGGADLAYRSPKPQGSNVYGMGRSFLAGMTLKF</sequence>
<dbReference type="Pfam" id="PF07715">
    <property type="entry name" value="Plug"/>
    <property type="match status" value="1"/>
</dbReference>
<evidence type="ECO:0000256" key="4">
    <source>
        <dbReference type="ARBA" id="ARBA00022692"/>
    </source>
</evidence>
<dbReference type="GO" id="GO:0015344">
    <property type="term" value="F:siderophore uptake transmembrane transporter activity"/>
    <property type="evidence" value="ECO:0007669"/>
    <property type="project" value="TreeGrafter"/>
</dbReference>
<evidence type="ECO:0000313" key="13">
    <source>
        <dbReference type="EMBL" id="NFV78915.1"/>
    </source>
</evidence>
<evidence type="ECO:0000256" key="9">
    <source>
        <dbReference type="PROSITE-ProRule" id="PRU01360"/>
    </source>
</evidence>
<comment type="caution">
    <text evidence="13">The sequence shown here is derived from an EMBL/GenBank/DDBJ whole genome shotgun (WGS) entry which is preliminary data.</text>
</comment>
<comment type="similarity">
    <text evidence="9">Belongs to the TonB-dependent receptor family.</text>
</comment>
<evidence type="ECO:0000256" key="5">
    <source>
        <dbReference type="ARBA" id="ARBA00022729"/>
    </source>
</evidence>
<name>A0A7C9UX65_9PROT</name>
<dbReference type="EMBL" id="JAAIYP010000007">
    <property type="protein sequence ID" value="NFV78915.1"/>
    <property type="molecule type" value="Genomic_DNA"/>
</dbReference>
<evidence type="ECO:0000313" key="14">
    <source>
        <dbReference type="Proteomes" id="UP000480684"/>
    </source>
</evidence>
<organism evidence="13 14">
    <name type="scientific">Magnetospirillum aberrantis SpK</name>
    <dbReference type="NCBI Taxonomy" id="908842"/>
    <lineage>
        <taxon>Bacteria</taxon>
        <taxon>Pseudomonadati</taxon>
        <taxon>Pseudomonadota</taxon>
        <taxon>Alphaproteobacteria</taxon>
        <taxon>Rhodospirillales</taxon>
        <taxon>Rhodospirillaceae</taxon>
        <taxon>Magnetospirillum</taxon>
    </lineage>
</organism>
<comment type="subcellular location">
    <subcellularLocation>
        <location evidence="1 9">Cell outer membrane</location>
        <topology evidence="1 9">Multi-pass membrane protein</topology>
    </subcellularLocation>
</comment>
<evidence type="ECO:0000256" key="2">
    <source>
        <dbReference type="ARBA" id="ARBA00022448"/>
    </source>
</evidence>
<dbReference type="InterPro" id="IPR010917">
    <property type="entry name" value="TonB_rcpt_CS"/>
</dbReference>
<gene>
    <name evidence="13" type="ORF">G4223_02140</name>
</gene>
<evidence type="ECO:0000256" key="6">
    <source>
        <dbReference type="ARBA" id="ARBA00023077"/>
    </source>
</evidence>
<dbReference type="GO" id="GO:0044718">
    <property type="term" value="P:siderophore transmembrane transport"/>
    <property type="evidence" value="ECO:0007669"/>
    <property type="project" value="TreeGrafter"/>
</dbReference>
<dbReference type="Gene3D" id="2.40.170.20">
    <property type="entry name" value="TonB-dependent receptor, beta-barrel domain"/>
    <property type="match status" value="1"/>
</dbReference>
<feature type="signal peptide" evidence="11">
    <location>
        <begin position="1"/>
        <end position="29"/>
    </location>
</feature>
<dbReference type="SUPFAM" id="SSF56935">
    <property type="entry name" value="Porins"/>
    <property type="match status" value="1"/>
</dbReference>
<evidence type="ECO:0000256" key="11">
    <source>
        <dbReference type="SAM" id="SignalP"/>
    </source>
</evidence>
<evidence type="ECO:0000256" key="10">
    <source>
        <dbReference type="PROSITE-ProRule" id="PRU10144"/>
    </source>
</evidence>
<evidence type="ECO:0000256" key="7">
    <source>
        <dbReference type="ARBA" id="ARBA00023136"/>
    </source>
</evidence>
<keyword evidence="6" id="KW-0798">TonB box</keyword>
<dbReference type="PANTHER" id="PTHR30069">
    <property type="entry name" value="TONB-DEPENDENT OUTER MEMBRANE RECEPTOR"/>
    <property type="match status" value="1"/>
</dbReference>
<dbReference type="RefSeq" id="WP_163674350.1">
    <property type="nucleotide sequence ID" value="NZ_JAAIYP010000007.1"/>
</dbReference>
<dbReference type="PROSITE" id="PS01156">
    <property type="entry name" value="TONB_DEPENDENT_REC_2"/>
    <property type="match status" value="1"/>
</dbReference>
<keyword evidence="4 9" id="KW-0812">Transmembrane</keyword>
<keyword evidence="7 9" id="KW-0472">Membrane</keyword>
<dbReference type="GO" id="GO:0009279">
    <property type="term" value="C:cell outer membrane"/>
    <property type="evidence" value="ECO:0007669"/>
    <property type="project" value="UniProtKB-SubCell"/>
</dbReference>
<keyword evidence="13" id="KW-0675">Receptor</keyword>
<accession>A0A7C9UX65</accession>
<dbReference type="Gene3D" id="2.170.130.10">
    <property type="entry name" value="TonB-dependent receptor, plug domain"/>
    <property type="match status" value="1"/>
</dbReference>
<dbReference type="InterPro" id="IPR036942">
    <property type="entry name" value="Beta-barrel_TonB_sf"/>
</dbReference>
<keyword evidence="2 9" id="KW-0813">Transport</keyword>
<dbReference type="PROSITE" id="PS52016">
    <property type="entry name" value="TONB_DEPENDENT_REC_3"/>
    <property type="match status" value="1"/>
</dbReference>
<dbReference type="AlphaFoldDB" id="A0A7C9UX65"/>
<dbReference type="PANTHER" id="PTHR30069:SF49">
    <property type="entry name" value="OUTER MEMBRANE PROTEIN C"/>
    <property type="match status" value="1"/>
</dbReference>
<keyword evidence="8 9" id="KW-0998">Cell outer membrane</keyword>
<dbReference type="InterPro" id="IPR037066">
    <property type="entry name" value="Plug_dom_sf"/>
</dbReference>
<dbReference type="Proteomes" id="UP000480684">
    <property type="component" value="Unassembled WGS sequence"/>
</dbReference>
<keyword evidence="3 9" id="KW-1134">Transmembrane beta strand</keyword>
<feature type="short sequence motif" description="TonB C-terminal box" evidence="10">
    <location>
        <begin position="705"/>
        <end position="722"/>
    </location>
</feature>
<evidence type="ECO:0000256" key="8">
    <source>
        <dbReference type="ARBA" id="ARBA00023237"/>
    </source>
</evidence>
<keyword evidence="14" id="KW-1185">Reference proteome</keyword>
<evidence type="ECO:0000256" key="1">
    <source>
        <dbReference type="ARBA" id="ARBA00004571"/>
    </source>
</evidence>
<feature type="domain" description="TonB-dependent receptor plug" evidence="12">
    <location>
        <begin position="53"/>
        <end position="154"/>
    </location>
</feature>
<feature type="chain" id="PRO_5028804436" evidence="11">
    <location>
        <begin position="30"/>
        <end position="722"/>
    </location>
</feature>
<keyword evidence="5 11" id="KW-0732">Signal</keyword>
<dbReference type="InterPro" id="IPR012910">
    <property type="entry name" value="Plug_dom"/>
</dbReference>
<evidence type="ECO:0000256" key="3">
    <source>
        <dbReference type="ARBA" id="ARBA00022452"/>
    </source>
</evidence>
<evidence type="ECO:0000259" key="12">
    <source>
        <dbReference type="Pfam" id="PF07715"/>
    </source>
</evidence>
<dbReference type="InterPro" id="IPR039426">
    <property type="entry name" value="TonB-dep_rcpt-like"/>
</dbReference>
<protein>
    <submittedName>
        <fullName evidence="13">TonB-dependent receptor plug domain-containing protein</fullName>
    </submittedName>
</protein>
<reference evidence="13 14" key="1">
    <citation type="submission" date="2020-02" db="EMBL/GenBank/DDBJ databases">
        <authorList>
            <person name="Dziuba M."/>
            <person name="Kuznetsov B."/>
            <person name="Mardanov A."/>
            <person name="Ravin N."/>
            <person name="Grouzdev D."/>
        </authorList>
    </citation>
    <scope>NUCLEOTIDE SEQUENCE [LARGE SCALE GENOMIC DNA]</scope>
    <source>
        <strain evidence="13 14">SpK</strain>
    </source>
</reference>
<proteinExistence type="inferred from homology"/>